<dbReference type="GO" id="GO:0006865">
    <property type="term" value="P:amino acid transport"/>
    <property type="evidence" value="ECO:0007669"/>
    <property type="project" value="UniProtKB-KW"/>
</dbReference>
<evidence type="ECO:0000256" key="1">
    <source>
        <dbReference type="ARBA" id="ARBA00004141"/>
    </source>
</evidence>
<dbReference type="GO" id="GO:0016020">
    <property type="term" value="C:membrane"/>
    <property type="evidence" value="ECO:0007669"/>
    <property type="project" value="UniProtKB-SubCell"/>
</dbReference>
<keyword evidence="5 7" id="KW-1133">Transmembrane helix</keyword>
<evidence type="ECO:0000313" key="9">
    <source>
        <dbReference type="EMBL" id="SFJ46572.1"/>
    </source>
</evidence>
<evidence type="ECO:0000256" key="5">
    <source>
        <dbReference type="ARBA" id="ARBA00022989"/>
    </source>
</evidence>
<dbReference type="InterPro" id="IPR004840">
    <property type="entry name" value="Amino_acid_permease_CS"/>
</dbReference>
<dbReference type="PROSITE" id="PS00218">
    <property type="entry name" value="AMINO_ACID_PERMEASE_1"/>
    <property type="match status" value="1"/>
</dbReference>
<dbReference type="PANTHER" id="PTHR43495:SF5">
    <property type="entry name" value="GAMMA-AMINOBUTYRIC ACID PERMEASE"/>
    <property type="match status" value="1"/>
</dbReference>
<dbReference type="PANTHER" id="PTHR43495">
    <property type="entry name" value="GABA PERMEASE"/>
    <property type="match status" value="1"/>
</dbReference>
<evidence type="ECO:0000256" key="4">
    <source>
        <dbReference type="ARBA" id="ARBA00022970"/>
    </source>
</evidence>
<sequence>MERGQHNFPVIVQKKMKEKQNNLFDRENVLERKLTARQLTMVAIGSAIGTGLFMGSGLVISYAGPGAIISYAVAALIAFMMLMCLAEMTVQHPTAGSFGTHAEKYLGGWAGYLMRWSYWMINVLAIGSEVTAVALYMNYWLPNVPGWVWILLFSLVIIYFNTRSVHYFGTLEYWFSMIKVTAILGFILLGTAIIFGIGTKPVGFSHYFNHGGFLPHGWIGIWLGIGMASFSYFGSELIAVTAGESQEPTRIIPKTMRLTAFRLILFYVLSMVVMLAIIPWDQSGTKEVVQSPFVKVFSYLGIPAADHIMNFVLLIAALSAMNAQVYGATRMLFSLSRGGYAPAVLGKLNDQQIPVYALLLSSVGLFIAIVLNLFVPDAYNILFGIVIFGGLFVWSMIFVTYFAFKKQNRQQQLAYQAPFYPLTPALGLILMVGVWVTLLFTPEWRFIWYVGVSWFVLISALYYFIYRKKQKGWTEEESVA</sequence>
<proteinExistence type="predicted"/>
<dbReference type="Pfam" id="PF00324">
    <property type="entry name" value="AA_permease"/>
    <property type="match status" value="1"/>
</dbReference>
<feature type="transmembrane region" description="Helical" evidence="7">
    <location>
        <begin position="381"/>
        <end position="404"/>
    </location>
</feature>
<keyword evidence="4" id="KW-0029">Amino-acid transport</keyword>
<evidence type="ECO:0000256" key="2">
    <source>
        <dbReference type="ARBA" id="ARBA00022448"/>
    </source>
</evidence>
<feature type="transmembrane region" description="Helical" evidence="7">
    <location>
        <begin position="446"/>
        <end position="465"/>
    </location>
</feature>
<evidence type="ECO:0000313" key="10">
    <source>
        <dbReference type="Proteomes" id="UP000199545"/>
    </source>
</evidence>
<dbReference type="EMBL" id="FORR01000010">
    <property type="protein sequence ID" value="SFJ46572.1"/>
    <property type="molecule type" value="Genomic_DNA"/>
</dbReference>
<protein>
    <submittedName>
        <fullName evidence="9">L-asparagine transporter</fullName>
    </submittedName>
</protein>
<feature type="transmembrane region" description="Helical" evidence="7">
    <location>
        <begin position="355"/>
        <end position="375"/>
    </location>
</feature>
<dbReference type="Gene3D" id="1.20.1740.10">
    <property type="entry name" value="Amino acid/polyamine transporter I"/>
    <property type="match status" value="1"/>
</dbReference>
<keyword evidence="3 7" id="KW-0812">Transmembrane</keyword>
<gene>
    <name evidence="9" type="ORF">SAMN05421852_11067</name>
</gene>
<dbReference type="GO" id="GO:0055085">
    <property type="term" value="P:transmembrane transport"/>
    <property type="evidence" value="ECO:0007669"/>
    <property type="project" value="InterPro"/>
</dbReference>
<dbReference type="FunFam" id="1.20.1740.10:FF:000001">
    <property type="entry name" value="Amino acid permease"/>
    <property type="match status" value="1"/>
</dbReference>
<dbReference type="InterPro" id="IPR004841">
    <property type="entry name" value="AA-permease/SLC12A_dom"/>
</dbReference>
<feature type="transmembrane region" description="Helical" evidence="7">
    <location>
        <begin position="260"/>
        <end position="280"/>
    </location>
</feature>
<feature type="transmembrane region" description="Helical" evidence="7">
    <location>
        <begin position="217"/>
        <end position="239"/>
    </location>
</feature>
<dbReference type="Proteomes" id="UP000199545">
    <property type="component" value="Unassembled WGS sequence"/>
</dbReference>
<name>A0A1I3RL40_9BACL</name>
<feature type="domain" description="Amino acid permease/ SLC12A" evidence="8">
    <location>
        <begin position="39"/>
        <end position="469"/>
    </location>
</feature>
<evidence type="ECO:0000256" key="7">
    <source>
        <dbReference type="SAM" id="Phobius"/>
    </source>
</evidence>
<comment type="subcellular location">
    <subcellularLocation>
        <location evidence="1">Membrane</location>
        <topology evidence="1">Multi-pass membrane protein</topology>
    </subcellularLocation>
</comment>
<reference evidence="9 10" key="1">
    <citation type="submission" date="2016-10" db="EMBL/GenBank/DDBJ databases">
        <authorList>
            <person name="de Groot N.N."/>
        </authorList>
    </citation>
    <scope>NUCLEOTIDE SEQUENCE [LARGE SCALE GENOMIC DNA]</scope>
    <source>
        <strain evidence="9 10">DSM 44778</strain>
    </source>
</reference>
<keyword evidence="2" id="KW-0813">Transport</keyword>
<organism evidence="9 10">
    <name type="scientific">Thermoflavimicrobium dichotomicum</name>
    <dbReference type="NCBI Taxonomy" id="46223"/>
    <lineage>
        <taxon>Bacteria</taxon>
        <taxon>Bacillati</taxon>
        <taxon>Bacillota</taxon>
        <taxon>Bacilli</taxon>
        <taxon>Bacillales</taxon>
        <taxon>Thermoactinomycetaceae</taxon>
        <taxon>Thermoflavimicrobium</taxon>
    </lineage>
</organism>
<feature type="transmembrane region" description="Helical" evidence="7">
    <location>
        <begin position="119"/>
        <end position="140"/>
    </location>
</feature>
<evidence type="ECO:0000256" key="6">
    <source>
        <dbReference type="ARBA" id="ARBA00023136"/>
    </source>
</evidence>
<evidence type="ECO:0000256" key="3">
    <source>
        <dbReference type="ARBA" id="ARBA00022692"/>
    </source>
</evidence>
<keyword evidence="10" id="KW-1185">Reference proteome</keyword>
<feature type="transmembrane region" description="Helical" evidence="7">
    <location>
        <begin position="300"/>
        <end position="321"/>
    </location>
</feature>
<evidence type="ECO:0000259" key="8">
    <source>
        <dbReference type="Pfam" id="PF00324"/>
    </source>
</evidence>
<dbReference type="AlphaFoldDB" id="A0A1I3RL40"/>
<feature type="transmembrane region" description="Helical" evidence="7">
    <location>
        <begin position="146"/>
        <end position="162"/>
    </location>
</feature>
<keyword evidence="6 7" id="KW-0472">Membrane</keyword>
<feature type="transmembrane region" description="Helical" evidence="7">
    <location>
        <begin position="68"/>
        <end position="86"/>
    </location>
</feature>
<accession>A0A1I3RL40</accession>
<dbReference type="STRING" id="46223.SAMN05421852_11067"/>
<feature type="transmembrane region" description="Helical" evidence="7">
    <location>
        <begin position="174"/>
        <end position="197"/>
    </location>
</feature>
<dbReference type="PIRSF" id="PIRSF006060">
    <property type="entry name" value="AA_transporter"/>
    <property type="match status" value="1"/>
</dbReference>
<feature type="transmembrane region" description="Helical" evidence="7">
    <location>
        <begin position="39"/>
        <end position="62"/>
    </location>
</feature>
<feature type="transmembrane region" description="Helical" evidence="7">
    <location>
        <begin position="419"/>
        <end position="440"/>
    </location>
</feature>